<dbReference type="InterPro" id="IPR050611">
    <property type="entry name" value="ABCF"/>
</dbReference>
<dbReference type="SUPFAM" id="SSF52540">
    <property type="entry name" value="P-loop containing nucleoside triphosphate hydrolases"/>
    <property type="match status" value="2"/>
</dbReference>
<organism evidence="5 6">
    <name type="scientific">Actinomyces capricornis</name>
    <dbReference type="NCBI Taxonomy" id="2755559"/>
    <lineage>
        <taxon>Bacteria</taxon>
        <taxon>Bacillati</taxon>
        <taxon>Actinomycetota</taxon>
        <taxon>Actinomycetes</taxon>
        <taxon>Actinomycetales</taxon>
        <taxon>Actinomycetaceae</taxon>
        <taxon>Actinomyces</taxon>
    </lineage>
</organism>
<dbReference type="Proteomes" id="UP000824496">
    <property type="component" value="Chromosome"/>
</dbReference>
<dbReference type="InterPro" id="IPR017871">
    <property type="entry name" value="ABC_transporter-like_CS"/>
</dbReference>
<gene>
    <name evidence="5" type="ORF">MANAM107_23500</name>
</gene>
<keyword evidence="2" id="KW-0547">Nucleotide-binding</keyword>
<evidence type="ECO:0000256" key="1">
    <source>
        <dbReference type="ARBA" id="ARBA00022737"/>
    </source>
</evidence>
<protein>
    <submittedName>
        <fullName evidence="5">ABC transporter ATP-binding protein</fullName>
    </submittedName>
</protein>
<dbReference type="EMBL" id="AP025017">
    <property type="protein sequence ID" value="BDA65516.1"/>
    <property type="molecule type" value="Genomic_DNA"/>
</dbReference>
<accession>A0ABM7UQ60</accession>
<dbReference type="GO" id="GO:0005524">
    <property type="term" value="F:ATP binding"/>
    <property type="evidence" value="ECO:0007669"/>
    <property type="project" value="UniProtKB-KW"/>
</dbReference>
<dbReference type="SMART" id="SM00382">
    <property type="entry name" value="AAA"/>
    <property type="match status" value="2"/>
</dbReference>
<dbReference type="Pfam" id="PF00005">
    <property type="entry name" value="ABC_tran"/>
    <property type="match status" value="2"/>
</dbReference>
<evidence type="ECO:0000259" key="4">
    <source>
        <dbReference type="PROSITE" id="PS50893"/>
    </source>
</evidence>
<keyword evidence="3 5" id="KW-0067">ATP-binding</keyword>
<dbReference type="Gene3D" id="3.40.50.300">
    <property type="entry name" value="P-loop containing nucleotide triphosphate hydrolases"/>
    <property type="match status" value="3"/>
</dbReference>
<dbReference type="InterPro" id="IPR027417">
    <property type="entry name" value="P-loop_NTPase"/>
</dbReference>
<proteinExistence type="predicted"/>
<dbReference type="InterPro" id="IPR003593">
    <property type="entry name" value="AAA+_ATPase"/>
</dbReference>
<dbReference type="CDD" id="cd03221">
    <property type="entry name" value="ABCF_EF-3"/>
    <property type="match status" value="1"/>
</dbReference>
<evidence type="ECO:0000313" key="6">
    <source>
        <dbReference type="Proteomes" id="UP000824496"/>
    </source>
</evidence>
<reference evidence="5 6" key="1">
    <citation type="submission" date="2021-08" db="EMBL/GenBank/DDBJ databases">
        <title>Whole genome sequence of novel Actinomyces species strain MAS-1.</title>
        <authorList>
            <person name="Saito M."/>
            <person name="Kuwahara N."/>
            <person name="Takizawa T."/>
            <person name="Gotouda H."/>
            <person name="Ochiai T."/>
        </authorList>
    </citation>
    <scope>NUCLEOTIDE SEQUENCE [LARGE SCALE GENOMIC DNA]</scope>
    <source>
        <strain evidence="5 6">MAS-1</strain>
    </source>
</reference>
<sequence>MPPITLDSVSFSHSAEPLLVDITATITDGERVCLVGPNGSGKSTLLDLITGRLSGHSGTITAPGACTSPSPEGRPAGTVASFLHEATREAHEITALLEELAQAMAQAGRQDRVDPADLAARYDAALARATALEAWSLEARTAQVLDGLGLGHLEGDRQLASLSPGQLRRLALGATLLARPEALVLDEPTNHLDEEASRFLGEVLRSWQGPVLFASHDRAFIDETATALLDLDTEAWRALHTAQGQQDLHGAYRCSGRYSTYLKDKARARAAHARIHADQQHLKAALVEHRRRSEHVGHRGAPARTEARMARKFYADRTQKAATRRRSEDDERLAALARHEVRRPRSYALDLGLAPLPPAAEHGALAIALRQAAVPGRLAPVTLDLAAGEHLLVTGANGSGKSTLLRWLATGAPPTAQSSGSAITASPAHLVPQDLPQPGHTGIDEATWSGGVGECGRGVLHPRLWTTPIGELSAGNQRRAQFALAAGAAPAILLIDEPTNYLDLDTLEALEKALRPWNGTLVVASHDRWLIEHWWGRRLRLESAGT</sequence>
<dbReference type="PROSITE" id="PS00211">
    <property type="entry name" value="ABC_TRANSPORTER_1"/>
    <property type="match status" value="2"/>
</dbReference>
<dbReference type="PROSITE" id="PS50893">
    <property type="entry name" value="ABC_TRANSPORTER_2"/>
    <property type="match status" value="1"/>
</dbReference>
<evidence type="ECO:0000256" key="3">
    <source>
        <dbReference type="ARBA" id="ARBA00022840"/>
    </source>
</evidence>
<feature type="domain" description="ABC transporter" evidence="4">
    <location>
        <begin position="4"/>
        <end position="258"/>
    </location>
</feature>
<dbReference type="InterPro" id="IPR003439">
    <property type="entry name" value="ABC_transporter-like_ATP-bd"/>
</dbReference>
<dbReference type="PANTHER" id="PTHR19211:SF123">
    <property type="entry name" value="ABC TRANSPORTER"/>
    <property type="match status" value="1"/>
</dbReference>
<dbReference type="RefSeq" id="WP_223908739.1">
    <property type="nucleotide sequence ID" value="NZ_AP025017.1"/>
</dbReference>
<dbReference type="PANTHER" id="PTHR19211">
    <property type="entry name" value="ATP-BINDING TRANSPORT PROTEIN-RELATED"/>
    <property type="match status" value="1"/>
</dbReference>
<keyword evidence="6" id="KW-1185">Reference proteome</keyword>
<evidence type="ECO:0000256" key="2">
    <source>
        <dbReference type="ARBA" id="ARBA00022741"/>
    </source>
</evidence>
<evidence type="ECO:0000313" key="5">
    <source>
        <dbReference type="EMBL" id="BDA65516.1"/>
    </source>
</evidence>
<name>A0ABM7UQ60_9ACTO</name>
<keyword evidence="1" id="KW-0677">Repeat</keyword>